<dbReference type="InterPro" id="IPR033939">
    <property type="entry name" value="BCAT_family"/>
</dbReference>
<comment type="catalytic activity">
    <reaction evidence="11">
        <text>L-leucine + 2-oxoglutarate = 4-methyl-2-oxopentanoate + L-glutamate</text>
        <dbReference type="Rhea" id="RHEA:18321"/>
        <dbReference type="ChEBI" id="CHEBI:16810"/>
        <dbReference type="ChEBI" id="CHEBI:17865"/>
        <dbReference type="ChEBI" id="CHEBI:29985"/>
        <dbReference type="ChEBI" id="CHEBI:57427"/>
        <dbReference type="EC" id="2.6.1.42"/>
    </reaction>
</comment>
<comment type="cofactor">
    <cofactor evidence="1 10">
        <name>pyridoxal 5'-phosphate</name>
        <dbReference type="ChEBI" id="CHEBI:597326"/>
    </cofactor>
</comment>
<evidence type="ECO:0000256" key="1">
    <source>
        <dbReference type="ARBA" id="ARBA00001933"/>
    </source>
</evidence>
<dbReference type="PROSITE" id="PS00770">
    <property type="entry name" value="AA_TRANSFER_CLASS_4"/>
    <property type="match status" value="1"/>
</dbReference>
<keyword evidence="13" id="KW-1185">Reference proteome</keyword>
<dbReference type="NCBIfam" id="NF009897">
    <property type="entry name" value="PRK13357.1"/>
    <property type="match status" value="1"/>
</dbReference>
<proteinExistence type="inferred from homology"/>
<dbReference type="CDD" id="cd01557">
    <property type="entry name" value="BCAT_beta_family"/>
    <property type="match status" value="1"/>
</dbReference>
<sequence>MFVARHLQTKLRITGAPKAFSALAPLDSSKTIVHKTTNPKPKVPKEQLTFGTTFTDHMLEIDWDQKSGWGTPLIRPYGPLNIDPASSSLHYALQCFEGMKAYINDDGKIRLFRPDMNMARMNNSMERLFLPTFDSDELIKCIEQLIKLDKDWIPKGDGYSLYLRPTGISTHPHIGVGASTKAKVFVILSPVGPYYPEGFNPVKLFADDKYVRAWPGGTGNTKVGGNYGATIMPQIEAAKKGYSQILWLFGEDHYVTEVGTMNLFVYWINEEGEKELVTAPLHRGDILPGVTRDSILQLTRGWGEFKVSEHTITMPSIVKAQKEGRLLEVFGSGTAAVISPVQLINYNGEDINVPLDAEDGKSGKLTKRIWKEMTDIQYGRTEHPWSVVIE</sequence>
<dbReference type="FunFam" id="3.30.470.10:FF:000002">
    <property type="entry name" value="Branched-chain-amino-acid aminotransferase"/>
    <property type="match status" value="1"/>
</dbReference>
<evidence type="ECO:0000256" key="7">
    <source>
        <dbReference type="ARBA" id="ARBA00023304"/>
    </source>
</evidence>
<dbReference type="PIRSF" id="PIRSF006468">
    <property type="entry name" value="BCAT1"/>
    <property type="match status" value="1"/>
</dbReference>
<keyword evidence="6 10" id="KW-0663">Pyridoxal phosphate</keyword>
<evidence type="ECO:0000256" key="2">
    <source>
        <dbReference type="ARBA" id="ARBA00009320"/>
    </source>
</evidence>
<dbReference type="InterPro" id="IPR005786">
    <property type="entry name" value="B_amino_transII"/>
</dbReference>
<evidence type="ECO:0000256" key="11">
    <source>
        <dbReference type="RuleBase" id="RU004517"/>
    </source>
</evidence>
<dbReference type="GO" id="GO:0052655">
    <property type="term" value="F:L-valine-2-oxoglutarate transaminase activity"/>
    <property type="evidence" value="ECO:0007669"/>
    <property type="project" value="RHEA"/>
</dbReference>
<keyword evidence="5 11" id="KW-0808">Transferase</keyword>
<dbReference type="FunFam" id="3.20.10.10:FF:000004">
    <property type="entry name" value="Branched-chain-amino-acid aminotransferase"/>
    <property type="match status" value="1"/>
</dbReference>
<dbReference type="GO" id="GO:0052654">
    <property type="term" value="F:L-leucine-2-oxoglutarate transaminase activity"/>
    <property type="evidence" value="ECO:0007669"/>
    <property type="project" value="RHEA"/>
</dbReference>
<dbReference type="AlphaFoldDB" id="A0A1V9ZMR9"/>
<keyword evidence="4 11" id="KW-0028">Amino-acid biosynthesis</keyword>
<gene>
    <name evidence="12" type="ORF">ACHHYP_07137</name>
</gene>
<comment type="catalytic activity">
    <reaction evidence="11">
        <text>L-isoleucine + 2-oxoglutarate = (S)-3-methyl-2-oxopentanoate + L-glutamate</text>
        <dbReference type="Rhea" id="RHEA:24801"/>
        <dbReference type="ChEBI" id="CHEBI:16810"/>
        <dbReference type="ChEBI" id="CHEBI:29985"/>
        <dbReference type="ChEBI" id="CHEBI:35146"/>
        <dbReference type="ChEBI" id="CHEBI:58045"/>
        <dbReference type="EC" id="2.6.1.42"/>
    </reaction>
</comment>
<evidence type="ECO:0000313" key="13">
    <source>
        <dbReference type="Proteomes" id="UP000243579"/>
    </source>
</evidence>
<evidence type="ECO:0000256" key="4">
    <source>
        <dbReference type="ARBA" id="ARBA00022605"/>
    </source>
</evidence>
<dbReference type="OrthoDB" id="1732691at2759"/>
<dbReference type="InterPro" id="IPR018300">
    <property type="entry name" value="Aminotrans_IV_CS"/>
</dbReference>
<dbReference type="InterPro" id="IPR043131">
    <property type="entry name" value="BCAT-like_N"/>
</dbReference>
<organism evidence="12 13">
    <name type="scientific">Achlya hypogyna</name>
    <name type="common">Oomycete</name>
    <name type="synonym">Protoachlya hypogyna</name>
    <dbReference type="NCBI Taxonomy" id="1202772"/>
    <lineage>
        <taxon>Eukaryota</taxon>
        <taxon>Sar</taxon>
        <taxon>Stramenopiles</taxon>
        <taxon>Oomycota</taxon>
        <taxon>Saprolegniomycetes</taxon>
        <taxon>Saprolegniales</taxon>
        <taxon>Achlyaceae</taxon>
        <taxon>Achlya</taxon>
    </lineage>
</organism>
<comment type="caution">
    <text evidence="12">The sequence shown here is derived from an EMBL/GenBank/DDBJ whole genome shotgun (WGS) entry which is preliminary data.</text>
</comment>
<dbReference type="EC" id="2.6.1.42" evidence="11"/>
<dbReference type="GO" id="GO:0009082">
    <property type="term" value="P:branched-chain amino acid biosynthetic process"/>
    <property type="evidence" value="ECO:0007669"/>
    <property type="project" value="UniProtKB-KW"/>
</dbReference>
<dbReference type="Gene3D" id="3.30.470.10">
    <property type="match status" value="1"/>
</dbReference>
<evidence type="ECO:0000256" key="3">
    <source>
        <dbReference type="ARBA" id="ARBA00022576"/>
    </source>
</evidence>
<dbReference type="InterPro" id="IPR001544">
    <property type="entry name" value="Aminotrans_IV"/>
</dbReference>
<keyword evidence="3 11" id="KW-0032">Aminotransferase</keyword>
<evidence type="ECO:0000256" key="6">
    <source>
        <dbReference type="ARBA" id="ARBA00022898"/>
    </source>
</evidence>
<dbReference type="InterPro" id="IPR043132">
    <property type="entry name" value="BCAT-like_C"/>
</dbReference>
<evidence type="ECO:0000256" key="5">
    <source>
        <dbReference type="ARBA" id="ARBA00022679"/>
    </source>
</evidence>
<evidence type="ECO:0000313" key="12">
    <source>
        <dbReference type="EMBL" id="OQR99282.1"/>
    </source>
</evidence>
<accession>A0A1V9ZMR9</accession>
<feature type="modified residue" description="N6-(pyridoxal phosphate)lysine" evidence="8">
    <location>
        <position position="222"/>
    </location>
</feature>
<evidence type="ECO:0000256" key="9">
    <source>
        <dbReference type="RuleBase" id="RU004106"/>
    </source>
</evidence>
<dbReference type="PANTHER" id="PTHR11825:SF44">
    <property type="entry name" value="BRANCHED-CHAIN-AMINO-ACID AMINOTRANSFERASE"/>
    <property type="match status" value="1"/>
</dbReference>
<dbReference type="GO" id="GO:0052656">
    <property type="term" value="F:L-isoleucine-2-oxoglutarate transaminase activity"/>
    <property type="evidence" value="ECO:0007669"/>
    <property type="project" value="RHEA"/>
</dbReference>
<dbReference type="Gene3D" id="3.20.10.10">
    <property type="entry name" value="D-amino Acid Aminotransferase, subunit A, domain 2"/>
    <property type="match status" value="1"/>
</dbReference>
<name>A0A1V9ZMR9_ACHHY</name>
<dbReference type="NCBIfam" id="TIGR01123">
    <property type="entry name" value="ilvE_II"/>
    <property type="match status" value="1"/>
</dbReference>
<dbReference type="InterPro" id="IPR036038">
    <property type="entry name" value="Aminotransferase-like"/>
</dbReference>
<dbReference type="Proteomes" id="UP000243579">
    <property type="component" value="Unassembled WGS sequence"/>
</dbReference>
<dbReference type="STRING" id="1202772.A0A1V9ZMR9"/>
<dbReference type="PANTHER" id="PTHR11825">
    <property type="entry name" value="SUBGROUP IIII AMINOTRANSFERASE"/>
    <property type="match status" value="1"/>
</dbReference>
<comment type="catalytic activity">
    <reaction evidence="11">
        <text>L-valine + 2-oxoglutarate = 3-methyl-2-oxobutanoate + L-glutamate</text>
        <dbReference type="Rhea" id="RHEA:24813"/>
        <dbReference type="ChEBI" id="CHEBI:11851"/>
        <dbReference type="ChEBI" id="CHEBI:16810"/>
        <dbReference type="ChEBI" id="CHEBI:29985"/>
        <dbReference type="ChEBI" id="CHEBI:57762"/>
        <dbReference type="EC" id="2.6.1.42"/>
    </reaction>
</comment>
<comment type="similarity">
    <text evidence="2 9">Belongs to the class-IV pyridoxal-phosphate-dependent aminotransferase family.</text>
</comment>
<evidence type="ECO:0000256" key="8">
    <source>
        <dbReference type="PIRSR" id="PIRSR006468-1"/>
    </source>
</evidence>
<protein>
    <recommendedName>
        <fullName evidence="11">Branched-chain-amino-acid aminotransferase</fullName>
        <ecNumber evidence="11">2.6.1.42</ecNumber>
    </recommendedName>
</protein>
<dbReference type="GO" id="GO:0008652">
    <property type="term" value="P:amino acid biosynthetic process"/>
    <property type="evidence" value="ECO:0007669"/>
    <property type="project" value="UniProtKB-KW"/>
</dbReference>
<reference evidence="12 13" key="1">
    <citation type="journal article" date="2014" name="Genome Biol. Evol.">
        <title>The secreted proteins of Achlya hypogyna and Thraustotheca clavata identify the ancestral oomycete secretome and reveal gene acquisitions by horizontal gene transfer.</title>
        <authorList>
            <person name="Misner I."/>
            <person name="Blouin N."/>
            <person name="Leonard G."/>
            <person name="Richards T.A."/>
            <person name="Lane C.E."/>
        </authorList>
    </citation>
    <scope>NUCLEOTIDE SEQUENCE [LARGE SCALE GENOMIC DNA]</scope>
    <source>
        <strain evidence="12 13">ATCC 48635</strain>
    </source>
</reference>
<dbReference type="Pfam" id="PF01063">
    <property type="entry name" value="Aminotran_4"/>
    <property type="match status" value="1"/>
</dbReference>
<dbReference type="SUPFAM" id="SSF56752">
    <property type="entry name" value="D-aminoacid aminotransferase-like PLP-dependent enzymes"/>
    <property type="match status" value="1"/>
</dbReference>
<evidence type="ECO:0000256" key="10">
    <source>
        <dbReference type="RuleBase" id="RU004516"/>
    </source>
</evidence>
<keyword evidence="7 11" id="KW-0100">Branched-chain amino acid biosynthesis</keyword>
<dbReference type="EMBL" id="JNBR01000072">
    <property type="protein sequence ID" value="OQR99282.1"/>
    <property type="molecule type" value="Genomic_DNA"/>
</dbReference>